<dbReference type="Gene3D" id="3.40.50.12230">
    <property type="match status" value="1"/>
</dbReference>
<dbReference type="OrthoDB" id="10268103at2759"/>
<dbReference type="RefSeq" id="XP_042921187.1">
    <property type="nucleotide sequence ID" value="XM_043065646.1"/>
</dbReference>
<dbReference type="AlphaFoldDB" id="A0A2K3DEB9"/>
<keyword evidence="5" id="KW-0648">Protein biosynthesis</keyword>
<evidence type="ECO:0000256" key="2">
    <source>
        <dbReference type="ARBA" id="ARBA00012261"/>
    </source>
</evidence>
<feature type="domain" description="Formyl transferase N-terminal" evidence="7">
    <location>
        <begin position="256"/>
        <end position="374"/>
    </location>
</feature>
<dbReference type="GO" id="GO:0004479">
    <property type="term" value="F:methionyl-tRNA formyltransferase activity"/>
    <property type="evidence" value="ECO:0000318"/>
    <property type="project" value="GO_Central"/>
</dbReference>
<evidence type="ECO:0000256" key="5">
    <source>
        <dbReference type="ARBA" id="ARBA00022917"/>
    </source>
</evidence>
<accession>A0A2K3DEB9</accession>
<dbReference type="GO" id="GO:0071951">
    <property type="term" value="P:conversion of methionyl-tRNA to N-formyl-methionyl-tRNA"/>
    <property type="evidence" value="ECO:0000318"/>
    <property type="project" value="GO_Central"/>
</dbReference>
<keyword evidence="4" id="KW-0808">Transferase</keyword>
<comment type="similarity">
    <text evidence="1">Belongs to the Fmt family.</text>
</comment>
<dbReference type="EC" id="2.1.2.9" evidence="2"/>
<feature type="compositionally biased region" description="Low complexity" evidence="6">
    <location>
        <begin position="147"/>
        <end position="161"/>
    </location>
</feature>
<dbReference type="GO" id="GO:0005739">
    <property type="term" value="C:mitochondrion"/>
    <property type="evidence" value="ECO:0000318"/>
    <property type="project" value="GO_Central"/>
</dbReference>
<evidence type="ECO:0000259" key="7">
    <source>
        <dbReference type="Pfam" id="PF00551"/>
    </source>
</evidence>
<dbReference type="KEGG" id="cre:CHLRE_09g392729v5"/>
<dbReference type="Gramene" id="PNW78864">
    <property type="protein sequence ID" value="PNW78864"/>
    <property type="gene ID" value="CHLRE_09g392729v5"/>
</dbReference>
<feature type="compositionally biased region" description="Low complexity" evidence="6">
    <location>
        <begin position="176"/>
        <end position="193"/>
    </location>
</feature>
<dbReference type="EMBL" id="CM008970">
    <property type="protein sequence ID" value="PNW78864.1"/>
    <property type="molecule type" value="Genomic_DNA"/>
</dbReference>
<dbReference type="InterPro" id="IPR005794">
    <property type="entry name" value="Fmt"/>
</dbReference>
<dbReference type="Pfam" id="PF00551">
    <property type="entry name" value="Formyl_trans_N"/>
    <property type="match status" value="1"/>
</dbReference>
<feature type="region of interest" description="Disordered" evidence="6">
    <location>
        <begin position="579"/>
        <end position="613"/>
    </location>
</feature>
<evidence type="ECO:0000313" key="10">
    <source>
        <dbReference type="Proteomes" id="UP000006906"/>
    </source>
</evidence>
<feature type="domain" description="Formyl transferase C-terminal" evidence="8">
    <location>
        <begin position="403"/>
        <end position="544"/>
    </location>
</feature>
<dbReference type="InterPro" id="IPR041711">
    <property type="entry name" value="Met-tRNA-FMT_N"/>
</dbReference>
<dbReference type="GeneID" id="5720258"/>
<gene>
    <name evidence="9" type="ORF">CHLRE_09g392729v5</name>
</gene>
<dbReference type="ExpressionAtlas" id="A0A2K3DEB9">
    <property type="expression patterns" value="baseline"/>
</dbReference>
<dbReference type="CDD" id="cd08704">
    <property type="entry name" value="Met_tRNA_FMT_C"/>
    <property type="match status" value="1"/>
</dbReference>
<dbReference type="InterPro" id="IPR005793">
    <property type="entry name" value="Formyl_trans_C"/>
</dbReference>
<dbReference type="InParanoid" id="A0A2K3DEB9"/>
<dbReference type="InterPro" id="IPR011034">
    <property type="entry name" value="Formyl_transferase-like_C_sf"/>
</dbReference>
<evidence type="ECO:0000256" key="1">
    <source>
        <dbReference type="ARBA" id="ARBA00010699"/>
    </source>
</evidence>
<dbReference type="PaxDb" id="3055-EDP02249"/>
<evidence type="ECO:0000256" key="6">
    <source>
        <dbReference type="SAM" id="MobiDB-lite"/>
    </source>
</evidence>
<dbReference type="PANTHER" id="PTHR11138:SF5">
    <property type="entry name" value="METHIONYL-TRNA FORMYLTRANSFERASE, MITOCHONDRIAL"/>
    <property type="match status" value="1"/>
</dbReference>
<dbReference type="SUPFAM" id="SSF50486">
    <property type="entry name" value="FMT C-terminal domain-like"/>
    <property type="match status" value="1"/>
</dbReference>
<protein>
    <recommendedName>
        <fullName evidence="3">Methionyl-tRNA formyltransferase, mitochondrial</fullName>
        <ecNumber evidence="2">2.1.2.9</ecNumber>
    </recommendedName>
</protein>
<dbReference type="Pfam" id="PF02911">
    <property type="entry name" value="Formyl_trans_C"/>
    <property type="match status" value="1"/>
</dbReference>
<feature type="region of interest" description="Disordered" evidence="6">
    <location>
        <begin position="134"/>
        <end position="213"/>
    </location>
</feature>
<dbReference type="SUPFAM" id="SSF53328">
    <property type="entry name" value="Formyltransferase"/>
    <property type="match status" value="1"/>
</dbReference>
<name>A0A2K3DEB9_CHLRE</name>
<dbReference type="InterPro" id="IPR002376">
    <property type="entry name" value="Formyl_transf_N"/>
</dbReference>
<evidence type="ECO:0000259" key="8">
    <source>
        <dbReference type="Pfam" id="PF02911"/>
    </source>
</evidence>
<dbReference type="Proteomes" id="UP000006906">
    <property type="component" value="Chromosome 9"/>
</dbReference>
<organism evidence="9 10">
    <name type="scientific">Chlamydomonas reinhardtii</name>
    <name type="common">Chlamydomonas smithii</name>
    <dbReference type="NCBI Taxonomy" id="3055"/>
    <lineage>
        <taxon>Eukaryota</taxon>
        <taxon>Viridiplantae</taxon>
        <taxon>Chlorophyta</taxon>
        <taxon>core chlorophytes</taxon>
        <taxon>Chlorophyceae</taxon>
        <taxon>CS clade</taxon>
        <taxon>Chlamydomonadales</taxon>
        <taxon>Chlamydomonadaceae</taxon>
        <taxon>Chlamydomonas</taxon>
    </lineage>
</organism>
<proteinExistence type="inferred from homology"/>
<dbReference type="HAMAP" id="MF_00182">
    <property type="entry name" value="Formyl_trans"/>
    <property type="match status" value="1"/>
</dbReference>
<evidence type="ECO:0000256" key="4">
    <source>
        <dbReference type="ARBA" id="ARBA00022679"/>
    </source>
</evidence>
<dbReference type="PANTHER" id="PTHR11138">
    <property type="entry name" value="METHIONYL-TRNA FORMYLTRANSFERASE"/>
    <property type="match status" value="1"/>
</dbReference>
<feature type="compositionally biased region" description="Low complexity" evidence="6">
    <location>
        <begin position="590"/>
        <end position="613"/>
    </location>
</feature>
<reference evidence="9 10" key="1">
    <citation type="journal article" date="2007" name="Science">
        <title>The Chlamydomonas genome reveals the evolution of key animal and plant functions.</title>
        <authorList>
            <person name="Merchant S.S."/>
            <person name="Prochnik S.E."/>
            <person name="Vallon O."/>
            <person name="Harris E.H."/>
            <person name="Karpowicz S.J."/>
            <person name="Witman G.B."/>
            <person name="Terry A."/>
            <person name="Salamov A."/>
            <person name="Fritz-Laylin L.K."/>
            <person name="Marechal-Drouard L."/>
            <person name="Marshall W.F."/>
            <person name="Qu L.H."/>
            <person name="Nelson D.R."/>
            <person name="Sanderfoot A.A."/>
            <person name="Spalding M.H."/>
            <person name="Kapitonov V.V."/>
            <person name="Ren Q."/>
            <person name="Ferris P."/>
            <person name="Lindquist E."/>
            <person name="Shapiro H."/>
            <person name="Lucas S.M."/>
            <person name="Grimwood J."/>
            <person name="Schmutz J."/>
            <person name="Cardol P."/>
            <person name="Cerutti H."/>
            <person name="Chanfreau G."/>
            <person name="Chen C.L."/>
            <person name="Cognat V."/>
            <person name="Croft M.T."/>
            <person name="Dent R."/>
            <person name="Dutcher S."/>
            <person name="Fernandez E."/>
            <person name="Fukuzawa H."/>
            <person name="Gonzalez-Ballester D."/>
            <person name="Gonzalez-Halphen D."/>
            <person name="Hallmann A."/>
            <person name="Hanikenne M."/>
            <person name="Hippler M."/>
            <person name="Inwood W."/>
            <person name="Jabbari K."/>
            <person name="Kalanon M."/>
            <person name="Kuras R."/>
            <person name="Lefebvre P.A."/>
            <person name="Lemaire S.D."/>
            <person name="Lobanov A.V."/>
            <person name="Lohr M."/>
            <person name="Manuell A."/>
            <person name="Meier I."/>
            <person name="Mets L."/>
            <person name="Mittag M."/>
            <person name="Mittelmeier T."/>
            <person name="Moroney J.V."/>
            <person name="Moseley J."/>
            <person name="Napoli C."/>
            <person name="Nedelcu A.M."/>
            <person name="Niyogi K."/>
            <person name="Novoselov S.V."/>
            <person name="Paulsen I.T."/>
            <person name="Pazour G."/>
            <person name="Purton S."/>
            <person name="Ral J.P."/>
            <person name="Riano-Pachon D.M."/>
            <person name="Riekhof W."/>
            <person name="Rymarquis L."/>
            <person name="Schroda M."/>
            <person name="Stern D."/>
            <person name="Umen J."/>
            <person name="Willows R."/>
            <person name="Wilson N."/>
            <person name="Zimmer S.L."/>
            <person name="Allmer J."/>
            <person name="Balk J."/>
            <person name="Bisova K."/>
            <person name="Chen C.J."/>
            <person name="Elias M."/>
            <person name="Gendler K."/>
            <person name="Hauser C."/>
            <person name="Lamb M.R."/>
            <person name="Ledford H."/>
            <person name="Long J.C."/>
            <person name="Minagawa J."/>
            <person name="Page M.D."/>
            <person name="Pan J."/>
            <person name="Pootakham W."/>
            <person name="Roje S."/>
            <person name="Rose A."/>
            <person name="Stahlberg E."/>
            <person name="Terauchi A.M."/>
            <person name="Yang P."/>
            <person name="Ball S."/>
            <person name="Bowler C."/>
            <person name="Dieckmann C.L."/>
            <person name="Gladyshev V.N."/>
            <person name="Green P."/>
            <person name="Jorgensen R."/>
            <person name="Mayfield S."/>
            <person name="Mueller-Roeber B."/>
            <person name="Rajamani S."/>
            <person name="Sayre R.T."/>
            <person name="Brokstein P."/>
            <person name="Dubchak I."/>
            <person name="Goodstein D."/>
            <person name="Hornick L."/>
            <person name="Huang Y.W."/>
            <person name="Jhaveri J."/>
            <person name="Luo Y."/>
            <person name="Martinez D."/>
            <person name="Ngau W.C."/>
            <person name="Otillar B."/>
            <person name="Poliakov A."/>
            <person name="Porter A."/>
            <person name="Szajkowski L."/>
            <person name="Werner G."/>
            <person name="Zhou K."/>
            <person name="Grigoriev I.V."/>
            <person name="Rokhsar D.S."/>
            <person name="Grossman A.R."/>
        </authorList>
    </citation>
    <scope>NUCLEOTIDE SEQUENCE [LARGE SCALE GENOMIC DNA]</scope>
    <source>
        <strain evidence="10">CC-503</strain>
    </source>
</reference>
<keyword evidence="10" id="KW-1185">Reference proteome</keyword>
<dbReference type="InterPro" id="IPR036477">
    <property type="entry name" value="Formyl_transf_N_sf"/>
</dbReference>
<dbReference type="STRING" id="3055.A0A2K3DEB9"/>
<evidence type="ECO:0000256" key="3">
    <source>
        <dbReference type="ARBA" id="ARBA00014185"/>
    </source>
</evidence>
<dbReference type="InterPro" id="IPR044135">
    <property type="entry name" value="Met-tRNA-FMT_C"/>
</dbReference>
<dbReference type="CDD" id="cd08646">
    <property type="entry name" value="FMT_core_Met-tRNA-FMT_N"/>
    <property type="match status" value="1"/>
</dbReference>
<feature type="region of interest" description="Disordered" evidence="6">
    <location>
        <begin position="472"/>
        <end position="509"/>
    </location>
</feature>
<feature type="compositionally biased region" description="Basic residues" evidence="6">
    <location>
        <begin position="482"/>
        <end position="495"/>
    </location>
</feature>
<sequence length="613" mass="62876">MGGPVQRLLAWATRPGVAAPAFSTFGVHGWPRLLATYENSSSLHSILSASGSNWICSSSRSTSSASSSSSSADAGQALGQEASSLGRKQRIVFLGTPQVAALVLERLLAASRLPGSTFEVAAVVSRPSRRHWLERERERDAARERSAATALAPVAEASGPQAAGGGGATCSRAGSEAAVAQATPTEQAAAAAPGRGSYGPEIQGQHGSRGATAAHQPILSAGAAVAAAAGPNWSRHGASAVERVAAAAGLPPDRIMCPVSAKEPGFLAALAALQPDLAVTAAYGALLPQSFLDLPRCGTLNIHPSLLPKYRGAAPVQRALQDGVDVSGVSLVFTVLKCDAGPVLEQQQVPVPPDAQAPQLSEQLFELGADMLLRHLPAVLQRGRAAAEGAARQDEAEATYAHKILRQEAYLDFRLTATQLHNTVRALAGWPGARATLLLEAKGTGTRDPIEIKILRTRVASADQLRAHARARHPPHATQQHHALHRSRQHPQSHHARTDACGTPAATVPPLPPGAAAQVVVTPAGELLVPCGDGSLLQILEVGRKSGGVGTATAPSKSLTAKEFVAGLARRRLYVPVCTGTGTPGGSGSTGSSSSDSRSSRSSSSSSGAGANC</sequence>
<feature type="compositionally biased region" description="Basic and acidic residues" evidence="6">
    <location>
        <begin position="134"/>
        <end position="146"/>
    </location>
</feature>
<evidence type="ECO:0000313" key="9">
    <source>
        <dbReference type="EMBL" id="PNW78864.1"/>
    </source>
</evidence>